<dbReference type="InterPro" id="IPR014726">
    <property type="entry name" value="Ribosomal_uL2_dom3"/>
</dbReference>
<dbReference type="SMART" id="SM01382">
    <property type="entry name" value="Ribosomal_L2_C"/>
    <property type="match status" value="1"/>
</dbReference>
<comment type="function">
    <text evidence="5">One of the primary rRNA binding proteins. Required for association of the 30S and 50S subunits to form the 70S ribosome, for tRNA binding and peptide bond formation. It has been suggested to have peptidyltransferase activity; this is somewhat controversial. Makes several contacts with the 16S rRNA in the 70S ribosome.</text>
</comment>
<dbReference type="Pfam" id="PF03947">
    <property type="entry name" value="Ribosomal_L2_C"/>
    <property type="match status" value="1"/>
</dbReference>
<dbReference type="InterPro" id="IPR014722">
    <property type="entry name" value="Rib_uL2_dom2"/>
</dbReference>
<dbReference type="InterPro" id="IPR005880">
    <property type="entry name" value="Ribosomal_uL2_bac/org-type"/>
</dbReference>
<dbReference type="GO" id="GO:0016740">
    <property type="term" value="F:transferase activity"/>
    <property type="evidence" value="ECO:0007669"/>
    <property type="project" value="InterPro"/>
</dbReference>
<dbReference type="GO" id="GO:0015934">
    <property type="term" value="C:large ribosomal subunit"/>
    <property type="evidence" value="ECO:0007669"/>
    <property type="project" value="InterPro"/>
</dbReference>
<dbReference type="EMBL" id="LCJQ01000019">
    <property type="protein sequence ID" value="KKT81009.1"/>
    <property type="molecule type" value="Genomic_DNA"/>
</dbReference>
<dbReference type="PATRIC" id="fig|1618610.3.peg.628"/>
<evidence type="ECO:0000256" key="4">
    <source>
        <dbReference type="ARBA" id="ARBA00035242"/>
    </source>
</evidence>
<comment type="similarity">
    <text evidence="1 5">Belongs to the universal ribosomal protein uL2 family.</text>
</comment>
<keyword evidence="2 5" id="KW-0689">Ribosomal protein</keyword>
<dbReference type="HAMAP" id="MF_01320_B">
    <property type="entry name" value="Ribosomal_uL2_B"/>
    <property type="match status" value="1"/>
</dbReference>
<feature type="domain" description="Large ribosomal subunit protein uL2 RNA-binding" evidence="8">
    <location>
        <begin position="42"/>
        <end position="118"/>
    </location>
</feature>
<evidence type="ECO:0000313" key="10">
    <source>
        <dbReference type="Proteomes" id="UP000034595"/>
    </source>
</evidence>
<feature type="domain" description="Large ribosomal subunit protein uL2 C-terminal" evidence="7">
    <location>
        <begin position="124"/>
        <end position="253"/>
    </location>
</feature>
<evidence type="ECO:0000259" key="7">
    <source>
        <dbReference type="SMART" id="SM01382"/>
    </source>
</evidence>
<feature type="region of interest" description="Disordered" evidence="6">
    <location>
        <begin position="31"/>
        <end position="54"/>
    </location>
</feature>
<comment type="subunit">
    <text evidence="5">Part of the 50S ribosomal subunit. Forms a bridge to the 30S subunit in the 70S ribosome.</text>
</comment>
<dbReference type="FunFam" id="2.40.50.140:FF:000003">
    <property type="entry name" value="50S ribosomal protein L2"/>
    <property type="match status" value="1"/>
</dbReference>
<dbReference type="FunFam" id="4.10.950.10:FF:000001">
    <property type="entry name" value="50S ribosomal protein L2"/>
    <property type="match status" value="1"/>
</dbReference>
<dbReference type="Pfam" id="PF00181">
    <property type="entry name" value="Ribosomal_L2_N"/>
    <property type="match status" value="1"/>
</dbReference>
<dbReference type="Gene3D" id="2.30.30.30">
    <property type="match status" value="1"/>
</dbReference>
<evidence type="ECO:0000256" key="6">
    <source>
        <dbReference type="SAM" id="MobiDB-lite"/>
    </source>
</evidence>
<dbReference type="InterPro" id="IPR002171">
    <property type="entry name" value="Ribosomal_uL2"/>
</dbReference>
<dbReference type="AlphaFoldDB" id="A0A0G1N9X6"/>
<evidence type="ECO:0000313" key="9">
    <source>
        <dbReference type="EMBL" id="KKT81009.1"/>
    </source>
</evidence>
<dbReference type="PANTHER" id="PTHR13691">
    <property type="entry name" value="RIBOSOMAL PROTEIN L2"/>
    <property type="match status" value="1"/>
</dbReference>
<organism evidence="9 10">
    <name type="scientific">Candidatus Azambacteria bacterium GW2011_GWA1_44_9</name>
    <dbReference type="NCBI Taxonomy" id="1618610"/>
    <lineage>
        <taxon>Bacteria</taxon>
        <taxon>Candidatus Azamiibacteriota</taxon>
    </lineage>
</organism>
<dbReference type="Gene3D" id="2.40.50.140">
    <property type="entry name" value="Nucleic acid-binding proteins"/>
    <property type="match status" value="1"/>
</dbReference>
<evidence type="ECO:0000256" key="1">
    <source>
        <dbReference type="ARBA" id="ARBA00005636"/>
    </source>
</evidence>
<evidence type="ECO:0000259" key="8">
    <source>
        <dbReference type="SMART" id="SM01383"/>
    </source>
</evidence>
<dbReference type="SMART" id="SM01383">
    <property type="entry name" value="Ribosomal_L2"/>
    <property type="match status" value="1"/>
</dbReference>
<dbReference type="NCBIfam" id="TIGR01171">
    <property type="entry name" value="rplB_bact"/>
    <property type="match status" value="1"/>
</dbReference>
<keyword evidence="3 5" id="KW-0687">Ribonucleoprotein</keyword>
<evidence type="ECO:0000256" key="2">
    <source>
        <dbReference type="ARBA" id="ARBA00022980"/>
    </source>
</evidence>
<gene>
    <name evidence="5" type="primary">rplB</name>
    <name evidence="9" type="ORF">UW78_C0019G0004</name>
</gene>
<dbReference type="Proteomes" id="UP000034595">
    <property type="component" value="Unassembled WGS sequence"/>
</dbReference>
<dbReference type="Gene3D" id="4.10.950.10">
    <property type="entry name" value="Ribosomal protein L2, domain 3"/>
    <property type="match status" value="1"/>
</dbReference>
<dbReference type="InterPro" id="IPR012340">
    <property type="entry name" value="NA-bd_OB-fold"/>
</dbReference>
<keyword evidence="5" id="KW-0699">rRNA-binding</keyword>
<proteinExistence type="inferred from homology"/>
<evidence type="ECO:0000256" key="5">
    <source>
        <dbReference type="HAMAP-Rule" id="MF_01320"/>
    </source>
</evidence>
<dbReference type="GO" id="GO:0003735">
    <property type="term" value="F:structural constituent of ribosome"/>
    <property type="evidence" value="ECO:0007669"/>
    <property type="project" value="InterPro"/>
</dbReference>
<reference evidence="9 10" key="1">
    <citation type="journal article" date="2015" name="Nature">
        <title>rRNA introns, odd ribosomes, and small enigmatic genomes across a large radiation of phyla.</title>
        <authorList>
            <person name="Brown C.T."/>
            <person name="Hug L.A."/>
            <person name="Thomas B.C."/>
            <person name="Sharon I."/>
            <person name="Castelle C.J."/>
            <person name="Singh A."/>
            <person name="Wilkins M.J."/>
            <person name="Williams K.H."/>
            <person name="Banfield J.F."/>
        </authorList>
    </citation>
    <scope>NUCLEOTIDE SEQUENCE [LARGE SCALE GENOMIC DNA]</scope>
</reference>
<feature type="compositionally biased region" description="Basic residues" evidence="6">
    <location>
        <begin position="241"/>
        <end position="264"/>
    </location>
</feature>
<dbReference type="SUPFAM" id="SSF50249">
    <property type="entry name" value="Nucleic acid-binding proteins"/>
    <property type="match status" value="1"/>
</dbReference>
<dbReference type="PANTHER" id="PTHR13691:SF5">
    <property type="entry name" value="LARGE RIBOSOMAL SUBUNIT PROTEIN UL2M"/>
    <property type="match status" value="1"/>
</dbReference>
<dbReference type="InterPro" id="IPR022669">
    <property type="entry name" value="Ribosomal_uL2_C"/>
</dbReference>
<accession>A0A0G1N9X6</accession>
<keyword evidence="5" id="KW-0694">RNA-binding</keyword>
<dbReference type="FunFam" id="2.30.30.30:FF:000001">
    <property type="entry name" value="50S ribosomal protein L2"/>
    <property type="match status" value="1"/>
</dbReference>
<protein>
    <recommendedName>
        <fullName evidence="4 5">Large ribosomal subunit protein uL2</fullName>
    </recommendedName>
</protein>
<dbReference type="InterPro" id="IPR008991">
    <property type="entry name" value="Translation_prot_SH3-like_sf"/>
</dbReference>
<dbReference type="GO" id="GO:0019843">
    <property type="term" value="F:rRNA binding"/>
    <property type="evidence" value="ECO:0007669"/>
    <property type="project" value="UniProtKB-UniRule"/>
</dbReference>
<feature type="compositionally biased region" description="Basic residues" evidence="6">
    <location>
        <begin position="45"/>
        <end position="54"/>
    </location>
</feature>
<evidence type="ECO:0000256" key="3">
    <source>
        <dbReference type="ARBA" id="ARBA00023274"/>
    </source>
</evidence>
<feature type="region of interest" description="Disordered" evidence="6">
    <location>
        <begin position="227"/>
        <end position="276"/>
    </location>
</feature>
<dbReference type="GO" id="GO:0002181">
    <property type="term" value="P:cytoplasmic translation"/>
    <property type="evidence" value="ECO:0007669"/>
    <property type="project" value="TreeGrafter"/>
</dbReference>
<sequence length="276" mass="30697">MSIKIYKPTSAGRRGMTSVDFSVITKTEPEKSLTKGLTKSSARNNRGRITTRHQGGGHKKLYRFIDFKQNKYNIPARVAAIEYDPNRTTFIALIVYKDGEKRYILAPRDLKVNDEIVTSENAPLEIGNRLMLKNIPVGIFVYNVELFPGKGGQIGRSAGNAVQVMAQEGNYTHILMPSSEVRKVLAKGYASVGTLSNSEWNTIVIGKAGRSRWLGIRPTVRASAMNPVDHPYGGGEGRALRGTKRPKTKWGKVTGGHKTRKKNKQSSAFIIRRRKK</sequence>
<name>A0A0G1N9X6_9BACT</name>
<dbReference type="InterPro" id="IPR022666">
    <property type="entry name" value="Ribosomal_uL2_RNA-bd_dom"/>
</dbReference>
<dbReference type="PIRSF" id="PIRSF002158">
    <property type="entry name" value="Ribosomal_L2"/>
    <property type="match status" value="1"/>
</dbReference>
<feature type="compositionally biased region" description="Polar residues" evidence="6">
    <location>
        <begin position="35"/>
        <end position="44"/>
    </location>
</feature>
<comment type="caution">
    <text evidence="9">The sequence shown here is derived from an EMBL/GenBank/DDBJ whole genome shotgun (WGS) entry which is preliminary data.</text>
</comment>
<dbReference type="SUPFAM" id="SSF50104">
    <property type="entry name" value="Translation proteins SH3-like domain"/>
    <property type="match status" value="1"/>
</dbReference>